<organism evidence="1 2">
    <name type="scientific">Vicia faba</name>
    <name type="common">Broad bean</name>
    <name type="synonym">Faba vulgaris</name>
    <dbReference type="NCBI Taxonomy" id="3906"/>
    <lineage>
        <taxon>Eukaryota</taxon>
        <taxon>Viridiplantae</taxon>
        <taxon>Streptophyta</taxon>
        <taxon>Embryophyta</taxon>
        <taxon>Tracheophyta</taxon>
        <taxon>Spermatophyta</taxon>
        <taxon>Magnoliopsida</taxon>
        <taxon>eudicotyledons</taxon>
        <taxon>Gunneridae</taxon>
        <taxon>Pentapetalae</taxon>
        <taxon>rosids</taxon>
        <taxon>fabids</taxon>
        <taxon>Fabales</taxon>
        <taxon>Fabaceae</taxon>
        <taxon>Papilionoideae</taxon>
        <taxon>50 kb inversion clade</taxon>
        <taxon>NPAAA clade</taxon>
        <taxon>Hologalegina</taxon>
        <taxon>IRL clade</taxon>
        <taxon>Fabeae</taxon>
        <taxon>Vicia</taxon>
    </lineage>
</organism>
<reference evidence="1 2" key="1">
    <citation type="submission" date="2023-01" db="EMBL/GenBank/DDBJ databases">
        <authorList>
            <person name="Kreplak J."/>
        </authorList>
    </citation>
    <scope>NUCLEOTIDE SEQUENCE [LARGE SCALE GENOMIC DNA]</scope>
</reference>
<keyword evidence="2" id="KW-1185">Reference proteome</keyword>
<dbReference type="Proteomes" id="UP001157006">
    <property type="component" value="Chromosome 1S"/>
</dbReference>
<accession>A0AAV0Z983</accession>
<evidence type="ECO:0000313" key="1">
    <source>
        <dbReference type="EMBL" id="CAI8594421.1"/>
    </source>
</evidence>
<dbReference type="AlphaFoldDB" id="A0AAV0Z983"/>
<dbReference type="EMBL" id="OX451735">
    <property type="protein sequence ID" value="CAI8594421.1"/>
    <property type="molecule type" value="Genomic_DNA"/>
</dbReference>
<sequence length="112" mass="13303">MAYAFYNKQGFREDKGLTIENLFNDQHNHELLDEEYHGMPASHRKMKYSDIMQINDMLKFCIRPSQFYGSFANQSEGCEKEGFVGRIYIIRLESNNFCNDVMVKMLYTIFMD</sequence>
<gene>
    <name evidence="1" type="ORF">VFH_I140520</name>
</gene>
<protein>
    <submittedName>
        <fullName evidence="1">Uncharacterized protein</fullName>
    </submittedName>
</protein>
<name>A0AAV0Z983_VICFA</name>
<evidence type="ECO:0000313" key="2">
    <source>
        <dbReference type="Proteomes" id="UP001157006"/>
    </source>
</evidence>
<proteinExistence type="predicted"/>